<feature type="chain" id="PRO_5022153884" description="MSHA biogenesis protein MshK" evidence="1">
    <location>
        <begin position="22"/>
        <end position="124"/>
    </location>
</feature>
<protein>
    <recommendedName>
        <fullName evidence="4">MSHA biogenesis protein MshK</fullName>
    </recommendedName>
</protein>
<proteinExistence type="predicted"/>
<evidence type="ECO:0000313" key="2">
    <source>
        <dbReference type="EMBL" id="TVO75948.1"/>
    </source>
</evidence>
<keyword evidence="1" id="KW-0732">Signal</keyword>
<evidence type="ECO:0000256" key="1">
    <source>
        <dbReference type="SAM" id="SignalP"/>
    </source>
</evidence>
<keyword evidence="3" id="KW-1185">Reference proteome</keyword>
<feature type="signal peptide" evidence="1">
    <location>
        <begin position="1"/>
        <end position="21"/>
    </location>
</feature>
<dbReference type="RefSeq" id="WP_144358528.1">
    <property type="nucleotide sequence ID" value="NZ_VMNH01000007.1"/>
</dbReference>
<reference evidence="2 3" key="1">
    <citation type="submission" date="2019-07" db="EMBL/GenBank/DDBJ databases">
        <title>The pathways for chlorine oxyanion respiration interact through the shared metabolite chlorate.</title>
        <authorList>
            <person name="Barnum T.P."/>
            <person name="Cheng Y."/>
            <person name="Hill K.A."/>
            <person name="Lucas L.N."/>
            <person name="Carlson H.K."/>
            <person name="Coates J.D."/>
        </authorList>
    </citation>
    <scope>NUCLEOTIDE SEQUENCE [LARGE SCALE GENOMIC DNA]</scope>
    <source>
        <strain evidence="2 3">BK-1</strain>
    </source>
</reference>
<comment type="caution">
    <text evidence="2">The sequence shown here is derived from an EMBL/GenBank/DDBJ whole genome shotgun (WGS) entry which is preliminary data.</text>
</comment>
<accession>A0A557SEV6</accession>
<dbReference type="AlphaFoldDB" id="A0A557SEV6"/>
<organism evidence="2 3">
    <name type="scientific">Sedimenticola selenatireducens</name>
    <dbReference type="NCBI Taxonomy" id="191960"/>
    <lineage>
        <taxon>Bacteria</taxon>
        <taxon>Pseudomonadati</taxon>
        <taxon>Pseudomonadota</taxon>
        <taxon>Gammaproteobacteria</taxon>
        <taxon>Chromatiales</taxon>
        <taxon>Sedimenticolaceae</taxon>
        <taxon>Sedimenticola</taxon>
    </lineage>
</organism>
<gene>
    <name evidence="2" type="ORF">FHP88_08075</name>
</gene>
<dbReference type="EMBL" id="VMNH01000007">
    <property type="protein sequence ID" value="TVO75948.1"/>
    <property type="molecule type" value="Genomic_DNA"/>
</dbReference>
<evidence type="ECO:0000313" key="3">
    <source>
        <dbReference type="Proteomes" id="UP000316649"/>
    </source>
</evidence>
<sequence>MFKLSPSQILLLMLLPLCASSAELRDPMEPYGYRSAGDIPLESIQNTPLDGITFRLSGIFVGPKGNSAVINDRRVYVGEQIDGAQLVTIDPHAVELELQGEKIKIELLPISVKTPAKGLSGGGK</sequence>
<name>A0A557SEV6_9GAMM</name>
<dbReference type="Proteomes" id="UP000316649">
    <property type="component" value="Unassembled WGS sequence"/>
</dbReference>
<evidence type="ECO:0008006" key="4">
    <source>
        <dbReference type="Google" id="ProtNLM"/>
    </source>
</evidence>
<dbReference type="OrthoDB" id="9156149at2"/>